<keyword evidence="3 4" id="KW-0687">Ribonucleoprotein</keyword>
<accession>D8M4U6</accession>
<dbReference type="GO" id="GO:0015934">
    <property type="term" value="C:large ribosomal subunit"/>
    <property type="evidence" value="ECO:0007669"/>
    <property type="project" value="InterPro"/>
</dbReference>
<dbReference type="Gene3D" id="3.90.470.10">
    <property type="entry name" value="Ribosomal protein L22/L17"/>
    <property type="match status" value="1"/>
</dbReference>
<evidence type="ECO:0000256" key="2">
    <source>
        <dbReference type="ARBA" id="ARBA00022980"/>
    </source>
</evidence>
<sequence length="255" mass="29570">MCEYLRPLAVSTSVPFLSAGVNTFSPFIRSFSKSTKRYEKSTTALTVVDPIKQKQAELNNGPRMAFTKSRPMPIRTRRMVQIARLVNGMPVTDALQQLRFCNKKQYPLDKVIHNASNLMSIRYGLQPSELVISSICVGTSFLKKRLDIKGRGHMGMKKRSYSNVYVVVKEGKPELSKYGEKRRAAKLEKQARIKREFREKQEQTIEFIWIVCLNKEETSYRVWMIDSIEPDWKRVMRTLLLSKTRPFESLPDHTT</sequence>
<evidence type="ECO:0000256" key="3">
    <source>
        <dbReference type="ARBA" id="ARBA00023274"/>
    </source>
</evidence>
<dbReference type="InterPro" id="IPR036394">
    <property type="entry name" value="Ribosomal_uL22_sf"/>
</dbReference>
<dbReference type="PANTHER" id="PTHR13501">
    <property type="entry name" value="CHLOROPLAST 50S RIBOSOMAL PROTEIN L22-RELATED"/>
    <property type="match status" value="1"/>
</dbReference>
<dbReference type="InterPro" id="IPR001063">
    <property type="entry name" value="Ribosomal_uL22"/>
</dbReference>
<name>D8M4U6_BLAHO</name>
<dbReference type="EMBL" id="FN668654">
    <property type="protein sequence ID" value="CBK23085.2"/>
    <property type="molecule type" value="Genomic_DNA"/>
</dbReference>
<keyword evidence="2 4" id="KW-0689">Ribosomal protein</keyword>
<comment type="similarity">
    <text evidence="1 4">Belongs to the universal ribosomal protein uL22 family.</text>
</comment>
<dbReference type="GO" id="GO:0003735">
    <property type="term" value="F:structural constituent of ribosome"/>
    <property type="evidence" value="ECO:0007669"/>
    <property type="project" value="InterPro"/>
</dbReference>
<gene>
    <name evidence="5" type="ORF">GSBLH_T00003017001</name>
</gene>
<evidence type="ECO:0000256" key="4">
    <source>
        <dbReference type="RuleBase" id="RU004005"/>
    </source>
</evidence>
<organism evidence="5">
    <name type="scientific">Blastocystis hominis</name>
    <dbReference type="NCBI Taxonomy" id="12968"/>
    <lineage>
        <taxon>Eukaryota</taxon>
        <taxon>Sar</taxon>
        <taxon>Stramenopiles</taxon>
        <taxon>Bigyra</taxon>
        <taxon>Opalozoa</taxon>
        <taxon>Opalinata</taxon>
        <taxon>Blastocystidae</taxon>
        <taxon>Blastocystis</taxon>
    </lineage>
</organism>
<reference evidence="5" key="1">
    <citation type="submission" date="2010-02" db="EMBL/GenBank/DDBJ databases">
        <title>Sequencing and annotation of the Blastocystis hominis genome.</title>
        <authorList>
            <person name="Wincker P."/>
        </authorList>
    </citation>
    <scope>NUCLEOTIDE SEQUENCE</scope>
    <source>
        <strain evidence="5">Singapore isolate B</strain>
    </source>
</reference>
<keyword evidence="6" id="KW-1185">Reference proteome</keyword>
<proteinExistence type="inferred from homology"/>
<dbReference type="InterPro" id="IPR047867">
    <property type="entry name" value="Ribosomal_uL22_bac/org-type"/>
</dbReference>
<dbReference type="Pfam" id="PF00237">
    <property type="entry name" value="Ribosomal_L22"/>
    <property type="match status" value="1"/>
</dbReference>
<dbReference type="GO" id="GO:0006412">
    <property type="term" value="P:translation"/>
    <property type="evidence" value="ECO:0007669"/>
    <property type="project" value="InterPro"/>
</dbReference>
<evidence type="ECO:0008006" key="7">
    <source>
        <dbReference type="Google" id="ProtNLM"/>
    </source>
</evidence>
<evidence type="ECO:0000256" key="1">
    <source>
        <dbReference type="ARBA" id="ARBA00009451"/>
    </source>
</evidence>
<dbReference type="SUPFAM" id="SSF54843">
    <property type="entry name" value="Ribosomal protein L22"/>
    <property type="match status" value="1"/>
</dbReference>
<dbReference type="Proteomes" id="UP000008312">
    <property type="component" value="Unassembled WGS sequence"/>
</dbReference>
<protein>
    <recommendedName>
        <fullName evidence="7">Ribosomal protein L22</fullName>
    </recommendedName>
</protein>
<dbReference type="RefSeq" id="XP_012897133.1">
    <property type="nucleotide sequence ID" value="XM_013041679.1"/>
</dbReference>
<dbReference type="InParanoid" id="D8M4U6"/>
<evidence type="ECO:0000313" key="5">
    <source>
        <dbReference type="EMBL" id="CBK23085.2"/>
    </source>
</evidence>
<dbReference type="OrthoDB" id="416470at2759"/>
<dbReference type="GeneID" id="24920141"/>
<dbReference type="PANTHER" id="PTHR13501:SF8">
    <property type="entry name" value="LARGE RIBOSOMAL SUBUNIT PROTEIN UL22M"/>
    <property type="match status" value="1"/>
</dbReference>
<evidence type="ECO:0000313" key="6">
    <source>
        <dbReference type="Proteomes" id="UP000008312"/>
    </source>
</evidence>
<dbReference type="AlphaFoldDB" id="D8M4U6"/>